<reference evidence="6 7" key="1">
    <citation type="submission" date="2020-02" db="EMBL/GenBank/DDBJ databases">
        <title>Draft genome sequence of Haematococcus lacustris strain NIES-144.</title>
        <authorList>
            <person name="Morimoto D."/>
            <person name="Nakagawa S."/>
            <person name="Yoshida T."/>
            <person name="Sawayama S."/>
        </authorList>
    </citation>
    <scope>NUCLEOTIDE SEQUENCE [LARGE SCALE GENOMIC DNA]</scope>
    <source>
        <strain evidence="6 7">NIES-144</strain>
    </source>
</reference>
<organism evidence="6 7">
    <name type="scientific">Haematococcus lacustris</name>
    <name type="common">Green alga</name>
    <name type="synonym">Haematococcus pluvialis</name>
    <dbReference type="NCBI Taxonomy" id="44745"/>
    <lineage>
        <taxon>Eukaryota</taxon>
        <taxon>Viridiplantae</taxon>
        <taxon>Chlorophyta</taxon>
        <taxon>core chlorophytes</taxon>
        <taxon>Chlorophyceae</taxon>
        <taxon>CS clade</taxon>
        <taxon>Chlamydomonadales</taxon>
        <taxon>Haematococcaceae</taxon>
        <taxon>Haematococcus</taxon>
    </lineage>
</organism>
<gene>
    <name evidence="6" type="ORF">HaLaN_19580</name>
</gene>
<name>A0A699ZIP1_HAELA</name>
<sequence>MDGRSVATLTTCLVLSVCSFAYIAFVARAYFKPSPASGIGKRSAEDDEEDERDVPIPTEFIDPISLGIMVDPVVLCATGQVYDYEPLRAWISGGHWLCPRTNTTVMDAQVSRLPWLRDRIHTWCLQHSMPLTVADTPDQQLLRDLDPSLPTILTELRSHTGARLPFAAKHLSDLLHQWQDAVWLARYGDPYLQGLAGSILAACDSPQECAWLAACVTLPCCRMCLSPANYTSQAATRLLYNISRTGPAARQAIQQAGGVPALIRIVSTPREEYGYGRDRAVATLSVLAQDAEVRLVLRHQALPALKAMVTAPLLDRYEARDAATALVKLGCSTEELGDVSLQQLVALWWCSRAWLLGAVDSPDAGYEEHEAQARAALAALPMSLPELVARVQSQPELHLGDWGSLATQLAEHVQEPDPEAEQRVPEPLPAAEAGDADDADR</sequence>
<protein>
    <recommendedName>
        <fullName evidence="2">RING-type E3 ubiquitin transferase</fullName>
        <ecNumber evidence="2">2.3.2.27</ecNumber>
    </recommendedName>
</protein>
<accession>A0A699ZIP1</accession>
<evidence type="ECO:0000256" key="3">
    <source>
        <dbReference type="ARBA" id="ARBA00022786"/>
    </source>
</evidence>
<dbReference type="EMBL" id="BLLF01001980">
    <property type="protein sequence ID" value="GFH22161.1"/>
    <property type="molecule type" value="Genomic_DNA"/>
</dbReference>
<feature type="compositionally biased region" description="Basic and acidic residues" evidence="4">
    <location>
        <begin position="412"/>
        <end position="424"/>
    </location>
</feature>
<keyword evidence="3" id="KW-0833">Ubl conjugation pathway</keyword>
<dbReference type="UniPathway" id="UPA00143"/>
<evidence type="ECO:0000313" key="7">
    <source>
        <dbReference type="Proteomes" id="UP000485058"/>
    </source>
</evidence>
<dbReference type="SMART" id="SM00504">
    <property type="entry name" value="Ubox"/>
    <property type="match status" value="1"/>
</dbReference>
<evidence type="ECO:0000256" key="1">
    <source>
        <dbReference type="ARBA" id="ARBA00000900"/>
    </source>
</evidence>
<feature type="domain" description="U-box" evidence="5">
    <location>
        <begin position="55"/>
        <end position="130"/>
    </location>
</feature>
<dbReference type="InterPro" id="IPR003613">
    <property type="entry name" value="Ubox_domain"/>
</dbReference>
<dbReference type="PROSITE" id="PS51698">
    <property type="entry name" value="U_BOX"/>
    <property type="match status" value="1"/>
</dbReference>
<dbReference type="Gene3D" id="1.25.10.10">
    <property type="entry name" value="Leucine-rich Repeat Variant"/>
    <property type="match status" value="1"/>
</dbReference>
<dbReference type="GO" id="GO:0061630">
    <property type="term" value="F:ubiquitin protein ligase activity"/>
    <property type="evidence" value="ECO:0007669"/>
    <property type="project" value="UniProtKB-EC"/>
</dbReference>
<dbReference type="EC" id="2.3.2.27" evidence="2"/>
<evidence type="ECO:0000256" key="2">
    <source>
        <dbReference type="ARBA" id="ARBA00012483"/>
    </source>
</evidence>
<dbReference type="InterPro" id="IPR011989">
    <property type="entry name" value="ARM-like"/>
</dbReference>
<comment type="catalytic activity">
    <reaction evidence="1">
        <text>S-ubiquitinyl-[E2 ubiquitin-conjugating enzyme]-L-cysteine + [acceptor protein]-L-lysine = [E2 ubiquitin-conjugating enzyme]-L-cysteine + N(6)-ubiquitinyl-[acceptor protein]-L-lysine.</text>
        <dbReference type="EC" id="2.3.2.27"/>
    </reaction>
</comment>
<dbReference type="GO" id="GO:0016567">
    <property type="term" value="P:protein ubiquitination"/>
    <property type="evidence" value="ECO:0007669"/>
    <property type="project" value="UniProtKB-UniPathway"/>
</dbReference>
<dbReference type="AlphaFoldDB" id="A0A699ZIP1"/>
<dbReference type="Pfam" id="PF04564">
    <property type="entry name" value="U-box"/>
    <property type="match status" value="1"/>
</dbReference>
<dbReference type="SUPFAM" id="SSF57850">
    <property type="entry name" value="RING/U-box"/>
    <property type="match status" value="1"/>
</dbReference>
<evidence type="ECO:0000256" key="4">
    <source>
        <dbReference type="SAM" id="MobiDB-lite"/>
    </source>
</evidence>
<dbReference type="SUPFAM" id="SSF48371">
    <property type="entry name" value="ARM repeat"/>
    <property type="match status" value="1"/>
</dbReference>
<keyword evidence="7" id="KW-1185">Reference proteome</keyword>
<dbReference type="InterPro" id="IPR016024">
    <property type="entry name" value="ARM-type_fold"/>
</dbReference>
<dbReference type="Proteomes" id="UP000485058">
    <property type="component" value="Unassembled WGS sequence"/>
</dbReference>
<evidence type="ECO:0000259" key="5">
    <source>
        <dbReference type="PROSITE" id="PS51698"/>
    </source>
</evidence>
<dbReference type="PANTHER" id="PTHR23315">
    <property type="entry name" value="U BOX DOMAIN-CONTAINING"/>
    <property type="match status" value="1"/>
</dbReference>
<dbReference type="Gene3D" id="3.30.40.10">
    <property type="entry name" value="Zinc/RING finger domain, C3HC4 (zinc finger)"/>
    <property type="match status" value="1"/>
</dbReference>
<evidence type="ECO:0000313" key="6">
    <source>
        <dbReference type="EMBL" id="GFH22161.1"/>
    </source>
</evidence>
<feature type="region of interest" description="Disordered" evidence="4">
    <location>
        <begin position="407"/>
        <end position="441"/>
    </location>
</feature>
<proteinExistence type="predicted"/>
<dbReference type="InterPro" id="IPR013083">
    <property type="entry name" value="Znf_RING/FYVE/PHD"/>
</dbReference>
<comment type="caution">
    <text evidence="6">The sequence shown here is derived from an EMBL/GenBank/DDBJ whole genome shotgun (WGS) entry which is preliminary data.</text>
</comment>
<dbReference type="PANTHER" id="PTHR23315:SF7">
    <property type="entry name" value="U-BOX DOMAIN-CONTAINING PROTEIN 4"/>
    <property type="match status" value="1"/>
</dbReference>